<dbReference type="InterPro" id="IPR000184">
    <property type="entry name" value="Bac_surfAg_D15"/>
</dbReference>
<dbReference type="Pfam" id="PF01103">
    <property type="entry name" value="Omp85"/>
    <property type="match status" value="1"/>
</dbReference>
<sequence>MRIPALNSIIRSFISGGLLISLYACNIAKHLPANERLYVGTDISIKAHPSVSKDEQKALKTGLEDLARPRPNKTLFGYPYKVGLYYLPGEPRSENGFRAWFRKKLGEPPVFASSKAINSNAIVWAAYLENEGYFRSSATGELKESGYKAKGVYTATIQPRYYIDSVTFLVDSSDARKALYSGSPRTVLKKGDPYRFENIKVERERINQNMKNRGFFYFQPDYISLLADTARNNHKVRLYVAIKPDISAAALQQYYIRNLYVYTNFSLDKLSRNDTNRTQAYIARGDTSLRQVYIVDSARLYKPQLFNDILGLKPGRRFNSRGQDITLSRFINVGAFKFVRNRFEPLYERDTAFLDVHYYLTPHPKRSVKLELDGITRSNGLSGSQLTLGWLNRNFFGRSEQLSINGTAGTDFQLGGNAALSRNFRFGGNISLTFPRLVSPLNFHYDRRQLLPKTVFTVGAERIIQGSAGVADIPDSVRKGRFYSINSLNTSFGYSWRKNQQIEQTFTPFSINYVYLNPNNDLFLPLLVDTLTRPRYENLYFNTDQFILSTLYSVAYNSPLRSNSKSTYRIQFTAETAGNLASLLIKADEYDTKRILNNTFSQYIRADLDLRYYYKLSPKITWASRFFAGVGNPYGNSTIMPITKQYFVGGSNSLRGFRARAIGPGPAARDTTGKVPFFFDGGGDMKLEANTELRTKFTQYLHGALFVDAGNVWMLKEQVLNGKGSIFSKDFHKQIAVSSGIGLRVDLSYFLIRADVGIPLRKPYQTNGKYWLFGQMDFGDPYWRRQNLILNIAVGYPF</sequence>
<evidence type="ECO:0000256" key="5">
    <source>
        <dbReference type="ARBA" id="ARBA00023237"/>
    </source>
</evidence>
<evidence type="ECO:0000256" key="2">
    <source>
        <dbReference type="ARBA" id="ARBA00022692"/>
    </source>
</evidence>
<accession>A0A1S2VKZ7</accession>
<proteinExistence type="predicted"/>
<dbReference type="EMBL" id="MORL01000005">
    <property type="protein sequence ID" value="OIN58895.1"/>
    <property type="molecule type" value="Genomic_DNA"/>
</dbReference>
<evidence type="ECO:0000256" key="3">
    <source>
        <dbReference type="ARBA" id="ARBA00022729"/>
    </source>
</evidence>
<dbReference type="InterPro" id="IPR039910">
    <property type="entry name" value="D15-like"/>
</dbReference>
<evidence type="ECO:0000313" key="7">
    <source>
        <dbReference type="EMBL" id="OIN58895.1"/>
    </source>
</evidence>
<evidence type="ECO:0000259" key="6">
    <source>
        <dbReference type="Pfam" id="PF01103"/>
    </source>
</evidence>
<dbReference type="RefSeq" id="WP_071503346.1">
    <property type="nucleotide sequence ID" value="NZ_MORL01000005.1"/>
</dbReference>
<evidence type="ECO:0000256" key="4">
    <source>
        <dbReference type="ARBA" id="ARBA00023136"/>
    </source>
</evidence>
<dbReference type="OrthoDB" id="9814535at2"/>
<keyword evidence="2" id="KW-0812">Transmembrane</keyword>
<dbReference type="Gene3D" id="2.40.160.50">
    <property type="entry name" value="membrane protein fhac: a member of the omp85/tpsb transporter family"/>
    <property type="match status" value="1"/>
</dbReference>
<comment type="subcellular location">
    <subcellularLocation>
        <location evidence="1">Membrane</location>
    </subcellularLocation>
</comment>
<dbReference type="GO" id="GO:0019867">
    <property type="term" value="C:outer membrane"/>
    <property type="evidence" value="ECO:0007669"/>
    <property type="project" value="InterPro"/>
</dbReference>
<dbReference type="AlphaFoldDB" id="A0A1S2VKZ7"/>
<gene>
    <name evidence="7" type="ORF">BLX24_11750</name>
</gene>
<dbReference type="PROSITE" id="PS51257">
    <property type="entry name" value="PROKAR_LIPOPROTEIN"/>
    <property type="match status" value="1"/>
</dbReference>
<name>A0A1S2VKZ7_9BACT</name>
<protein>
    <recommendedName>
        <fullName evidence="6">Bacterial surface antigen (D15) domain-containing protein</fullName>
    </recommendedName>
</protein>
<evidence type="ECO:0000256" key="1">
    <source>
        <dbReference type="ARBA" id="ARBA00004370"/>
    </source>
</evidence>
<dbReference type="PANTHER" id="PTHR12815:SF47">
    <property type="entry name" value="TRANSLOCATION AND ASSEMBLY MODULE SUBUNIT TAMA"/>
    <property type="match status" value="1"/>
</dbReference>
<organism evidence="7 8">
    <name type="scientific">Arsenicibacter rosenii</name>
    <dbReference type="NCBI Taxonomy" id="1750698"/>
    <lineage>
        <taxon>Bacteria</taxon>
        <taxon>Pseudomonadati</taxon>
        <taxon>Bacteroidota</taxon>
        <taxon>Cytophagia</taxon>
        <taxon>Cytophagales</taxon>
        <taxon>Spirosomataceae</taxon>
        <taxon>Arsenicibacter</taxon>
    </lineage>
</organism>
<dbReference type="Proteomes" id="UP000181790">
    <property type="component" value="Unassembled WGS sequence"/>
</dbReference>
<keyword evidence="5" id="KW-0998">Cell outer membrane</keyword>
<reference evidence="7 8" key="1">
    <citation type="submission" date="2016-10" db="EMBL/GenBank/DDBJ databases">
        <title>Arsenicibacter rosenii gen. nov., sp. nov., an efficient arsenic-methylating bacterium isolated from an arsenic-contaminated paddy soil.</title>
        <authorList>
            <person name="Huang K."/>
        </authorList>
    </citation>
    <scope>NUCLEOTIDE SEQUENCE [LARGE SCALE GENOMIC DNA]</scope>
    <source>
        <strain evidence="7 8">SM-1</strain>
    </source>
</reference>
<feature type="domain" description="Bacterial surface antigen (D15)" evidence="6">
    <location>
        <begin position="394"/>
        <end position="765"/>
    </location>
</feature>
<keyword evidence="4" id="KW-0472">Membrane</keyword>
<dbReference type="PANTHER" id="PTHR12815">
    <property type="entry name" value="SORTING AND ASSEMBLY MACHINERY SAMM50 PROTEIN FAMILY MEMBER"/>
    <property type="match status" value="1"/>
</dbReference>
<keyword evidence="3" id="KW-0732">Signal</keyword>
<comment type="caution">
    <text evidence="7">The sequence shown here is derived from an EMBL/GenBank/DDBJ whole genome shotgun (WGS) entry which is preliminary data.</text>
</comment>
<keyword evidence="8" id="KW-1185">Reference proteome</keyword>
<evidence type="ECO:0000313" key="8">
    <source>
        <dbReference type="Proteomes" id="UP000181790"/>
    </source>
</evidence>